<sequence>MASSRKSLSDFFGLSWSTWSEYTEDFSHSDGDGEEKNEGRRKSSDAMRLYSSDMQKFGLFPETDCFCTVVCSECSALVKPQGLLNHMRLRHKELVPERISPEKLNKLSESPSIKGIGDKTSAKHVLNEKLMTKLILNEKHSNKTSNEKLPNSPSEKLSSKYSSSEKTSQKSGEKFLGKSMGDKPPRTINEKVKVPPEKSAAGASLLLDKPVVKNESDKFSKVVPDSYSKQADTISSKKLGDKQPSKPISNEKVYASPENKAFATDRHLSRSGEKISVKSVLSEKLLSKVAASEKAAALQDKIKSVELAISDINSKKGDSILKPDMRVAAKPVMKSLLKRSNDVTPSVVPGASLLRPLIHQERDPVPAAPIIGSTTLSPPVLTPENLTPERHQSATDMPVLSRKRKFRERKAAPTQYDPDRHCGVWCDYFNKFCVRSLTCKVHSVALRRAVVGRSKPFDQLLSEHKRAKEDQRQSREDQDDFSMSPQISERLHSPSDPSNSSFVSSPYASPASSQATSPLENVFHNTQDEVVALCTPSTSTSPPIPLPSYQYPPYPPPDSAFSAAPESMVTLSPHLSSPLLNVALPSLSPSHTPRPPDNTDEDCSKAPRNNARAVNRLQLNKGKQFNVKHSAFPPKPLRTCLFQGRKSSGMFFVQRELESMRAGFRLSLVKGAKSAPMSHVSSVSQSHSDSTSSHSSMSTLNDPSLQSSGINTSSSASNLKSVFTNLCSPKSVLNRESQQRLQRNQKSGNSATEIAPQAMTADGSLAIGSEKIPQGMRISVPTTMPQQITYLTTSTPVTFQQVPLINSQVLSQLQLQKGGGGTLKLLSTGGGGRTLFVHQYQDGSGAES</sequence>
<accession>A0A6J1STE2</accession>
<feature type="region of interest" description="Disordered" evidence="2">
    <location>
        <begin position="582"/>
        <end position="607"/>
    </location>
</feature>
<feature type="region of interest" description="Disordered" evidence="2">
    <location>
        <begin position="675"/>
        <end position="713"/>
    </location>
</feature>
<dbReference type="KEGG" id="foc:113209356"/>
<dbReference type="AlphaFoldDB" id="A0A6J1STE2"/>
<dbReference type="GeneID" id="113209356"/>
<feature type="coiled-coil region" evidence="1">
    <location>
        <begin position="288"/>
        <end position="315"/>
    </location>
</feature>
<feature type="region of interest" description="Disordered" evidence="2">
    <location>
        <begin position="24"/>
        <end position="45"/>
    </location>
</feature>
<protein>
    <submittedName>
        <fullName evidence="4">Ataxin-7</fullName>
    </submittedName>
</protein>
<name>A0A6J1STE2_FRAOC</name>
<evidence type="ECO:0000256" key="2">
    <source>
        <dbReference type="SAM" id="MobiDB-lite"/>
    </source>
</evidence>
<keyword evidence="1" id="KW-0175">Coiled coil</keyword>
<dbReference type="OrthoDB" id="21678at2759"/>
<dbReference type="PANTHER" id="PTHR15117">
    <property type="entry name" value="ATAXIN 7 RELATED"/>
    <property type="match status" value="1"/>
</dbReference>
<dbReference type="InterPro" id="IPR052237">
    <property type="entry name" value="Ataxin-7-like_regulator"/>
</dbReference>
<feature type="compositionally biased region" description="Polar residues" evidence="2">
    <location>
        <begin position="734"/>
        <end position="752"/>
    </location>
</feature>
<dbReference type="Proteomes" id="UP000504606">
    <property type="component" value="Unplaced"/>
</dbReference>
<evidence type="ECO:0000313" key="4">
    <source>
        <dbReference type="RefSeq" id="XP_026282595.1"/>
    </source>
</evidence>
<dbReference type="RefSeq" id="XP_026282595.1">
    <property type="nucleotide sequence ID" value="XM_026426810.2"/>
</dbReference>
<dbReference type="Pfam" id="PF08313">
    <property type="entry name" value="SCA7"/>
    <property type="match status" value="1"/>
</dbReference>
<reference evidence="4" key="1">
    <citation type="submission" date="2025-08" db="UniProtKB">
        <authorList>
            <consortium name="RefSeq"/>
        </authorList>
    </citation>
    <scope>IDENTIFICATION</scope>
    <source>
        <tissue evidence="4">Whole organism</tissue>
    </source>
</reference>
<feature type="compositionally biased region" description="Polar residues" evidence="2">
    <location>
        <begin position="227"/>
        <end position="236"/>
    </location>
</feature>
<proteinExistence type="predicted"/>
<dbReference type="PROSITE" id="PS51505">
    <property type="entry name" value="SCA7"/>
    <property type="match status" value="1"/>
</dbReference>
<feature type="region of interest" description="Disordered" evidence="2">
    <location>
        <begin position="223"/>
        <end position="250"/>
    </location>
</feature>
<dbReference type="InterPro" id="IPR013243">
    <property type="entry name" value="SCA7_dom"/>
</dbReference>
<organism evidence="3 4">
    <name type="scientific">Frankliniella occidentalis</name>
    <name type="common">Western flower thrips</name>
    <name type="synonym">Euthrips occidentalis</name>
    <dbReference type="NCBI Taxonomy" id="133901"/>
    <lineage>
        <taxon>Eukaryota</taxon>
        <taxon>Metazoa</taxon>
        <taxon>Ecdysozoa</taxon>
        <taxon>Arthropoda</taxon>
        <taxon>Hexapoda</taxon>
        <taxon>Insecta</taxon>
        <taxon>Pterygota</taxon>
        <taxon>Neoptera</taxon>
        <taxon>Paraneoptera</taxon>
        <taxon>Thysanoptera</taxon>
        <taxon>Terebrantia</taxon>
        <taxon>Thripoidea</taxon>
        <taxon>Thripidae</taxon>
        <taxon>Frankliniella</taxon>
    </lineage>
</organism>
<feature type="compositionally biased region" description="Basic and acidic residues" evidence="2">
    <location>
        <begin position="461"/>
        <end position="476"/>
    </location>
</feature>
<evidence type="ECO:0000256" key="1">
    <source>
        <dbReference type="SAM" id="Coils"/>
    </source>
</evidence>
<dbReference type="Gene3D" id="6.10.140.670">
    <property type="match status" value="1"/>
</dbReference>
<feature type="compositionally biased region" description="Low complexity" evidence="2">
    <location>
        <begin position="677"/>
        <end position="699"/>
    </location>
</feature>
<feature type="compositionally biased region" description="Low complexity" evidence="2">
    <location>
        <begin position="494"/>
        <end position="517"/>
    </location>
</feature>
<feature type="compositionally biased region" description="Low complexity" evidence="2">
    <location>
        <begin position="152"/>
        <end position="166"/>
    </location>
</feature>
<dbReference type="PANTHER" id="PTHR15117:SF24">
    <property type="entry name" value="SCA7 DOMAIN-CONTAINING PROTEIN"/>
    <property type="match status" value="1"/>
</dbReference>
<gene>
    <name evidence="4" type="primary">LOC113209356</name>
</gene>
<keyword evidence="3" id="KW-1185">Reference proteome</keyword>
<feature type="region of interest" description="Disordered" evidence="2">
    <location>
        <begin position="137"/>
        <end position="201"/>
    </location>
</feature>
<feature type="region of interest" description="Disordered" evidence="2">
    <location>
        <begin position="369"/>
        <end position="397"/>
    </location>
</feature>
<evidence type="ECO:0000313" key="3">
    <source>
        <dbReference type="Proteomes" id="UP000504606"/>
    </source>
</evidence>
<feature type="compositionally biased region" description="Basic and acidic residues" evidence="2">
    <location>
        <begin position="25"/>
        <end position="45"/>
    </location>
</feature>
<feature type="compositionally biased region" description="Basic and acidic residues" evidence="2">
    <location>
        <begin position="167"/>
        <end position="196"/>
    </location>
</feature>
<feature type="region of interest" description="Disordered" evidence="2">
    <location>
        <begin position="734"/>
        <end position="759"/>
    </location>
</feature>
<feature type="region of interest" description="Disordered" evidence="2">
    <location>
        <begin position="461"/>
        <end position="517"/>
    </location>
</feature>